<feature type="region of interest" description="Disordered" evidence="10">
    <location>
        <begin position="514"/>
        <end position="541"/>
    </location>
</feature>
<evidence type="ECO:0000313" key="12">
    <source>
        <dbReference type="Proteomes" id="UP000249619"/>
    </source>
</evidence>
<evidence type="ECO:0000256" key="1">
    <source>
        <dbReference type="ARBA" id="ARBA00004134"/>
    </source>
</evidence>
<evidence type="ECO:0000256" key="4">
    <source>
        <dbReference type="ARBA" id="ARBA00022467"/>
    </source>
</evidence>
<dbReference type="InterPro" id="IPR019771">
    <property type="entry name" value="F-actin_capping_bsu_CS"/>
</dbReference>
<dbReference type="Gene3D" id="1.20.58.570">
    <property type="match status" value="1"/>
</dbReference>
<dbReference type="PANTHER" id="PTHR10619:SF0">
    <property type="entry name" value="F-ACTIN-CAPPING PROTEIN SUBUNIT BETA ISOFORMS 1 AND 2"/>
    <property type="match status" value="1"/>
</dbReference>
<proteinExistence type="inferred from homology"/>
<dbReference type="SUPFAM" id="SSF90096">
    <property type="entry name" value="Subunits of heterodimeric actin filament capping protein Capz"/>
    <property type="match status" value="1"/>
</dbReference>
<dbReference type="Gene3D" id="3.90.1150.210">
    <property type="entry name" value="F-actin capping protein, beta subunit"/>
    <property type="match status" value="1"/>
</dbReference>
<dbReference type="Proteomes" id="UP000249619">
    <property type="component" value="Unassembled WGS sequence"/>
</dbReference>
<gene>
    <name evidence="11" type="ORF">DDE83_001075</name>
</gene>
<evidence type="ECO:0000256" key="2">
    <source>
        <dbReference type="ARBA" id="ARBA00006039"/>
    </source>
</evidence>
<dbReference type="InterPro" id="IPR042276">
    <property type="entry name" value="CapZ_alpha/beta_2"/>
</dbReference>
<evidence type="ECO:0000256" key="7">
    <source>
        <dbReference type="ARBA" id="ARBA00023212"/>
    </source>
</evidence>
<dbReference type="GO" id="GO:0051015">
    <property type="term" value="F:actin filament binding"/>
    <property type="evidence" value="ECO:0007669"/>
    <property type="project" value="TreeGrafter"/>
</dbReference>
<dbReference type="EMBL" id="QGDH01000010">
    <property type="protein sequence ID" value="RAR15625.1"/>
    <property type="molecule type" value="Genomic_DNA"/>
</dbReference>
<dbReference type="GO" id="GO:0030036">
    <property type="term" value="P:actin cytoskeleton organization"/>
    <property type="evidence" value="ECO:0007669"/>
    <property type="project" value="InterPro"/>
</dbReference>
<dbReference type="PANTHER" id="PTHR10619">
    <property type="entry name" value="F-ACTIN-CAPPING PROTEIN SUBUNIT BETA"/>
    <property type="match status" value="1"/>
</dbReference>
<feature type="region of interest" description="Disordered" evidence="10">
    <location>
        <begin position="417"/>
        <end position="459"/>
    </location>
</feature>
<feature type="region of interest" description="Disordered" evidence="10">
    <location>
        <begin position="1"/>
        <end position="24"/>
    </location>
</feature>
<dbReference type="FunFam" id="3.90.1150.210:FF:000005">
    <property type="entry name" value="F-actin-capping protein subunit beta"/>
    <property type="match status" value="1"/>
</dbReference>
<evidence type="ECO:0000256" key="8">
    <source>
        <dbReference type="ARBA" id="ARBA00025389"/>
    </source>
</evidence>
<comment type="function">
    <text evidence="8">F-actin-capping proteins bind in a Ca(2+)-independent manner to the fast growing ends of actin filaments (barbed end) thereby blocking the exchange of subunits at these ends. Unlike other capping proteins (such as gelsolin and severin), these proteins do not sever actin filaments.</text>
</comment>
<protein>
    <recommendedName>
        <fullName evidence="3">F-actin-capping protein subunit beta</fullName>
    </recommendedName>
</protein>
<evidence type="ECO:0000256" key="3">
    <source>
        <dbReference type="ARBA" id="ARBA00021859"/>
    </source>
</evidence>
<dbReference type="GO" id="GO:0030479">
    <property type="term" value="C:actin cortical patch"/>
    <property type="evidence" value="ECO:0007669"/>
    <property type="project" value="UniProtKB-SubCell"/>
</dbReference>
<evidence type="ECO:0000256" key="10">
    <source>
        <dbReference type="SAM" id="MobiDB-lite"/>
    </source>
</evidence>
<accession>A0A364NE78</accession>
<evidence type="ECO:0000256" key="5">
    <source>
        <dbReference type="ARBA" id="ARBA00022490"/>
    </source>
</evidence>
<evidence type="ECO:0000256" key="6">
    <source>
        <dbReference type="ARBA" id="ARBA00023203"/>
    </source>
</evidence>
<feature type="compositionally biased region" description="Low complexity" evidence="10">
    <location>
        <begin position="357"/>
        <end position="369"/>
    </location>
</feature>
<keyword evidence="12" id="KW-1185">Reference proteome</keyword>
<dbReference type="InterPro" id="IPR043175">
    <property type="entry name" value="CAPZB_N"/>
</dbReference>
<comment type="subcellular location">
    <subcellularLocation>
        <location evidence="1">Cytoplasm</location>
        <location evidence="1">Cytoskeleton</location>
        <location evidence="1">Actin patch</location>
    </subcellularLocation>
</comment>
<feature type="region of interest" description="Disordered" evidence="10">
    <location>
        <begin position="341"/>
        <end position="396"/>
    </location>
</feature>
<dbReference type="OrthoDB" id="9979678at2759"/>
<evidence type="ECO:0000256" key="9">
    <source>
        <dbReference type="ARBA" id="ARBA00044965"/>
    </source>
</evidence>
<dbReference type="GO" id="GO:0051016">
    <property type="term" value="P:barbed-end actin filament capping"/>
    <property type="evidence" value="ECO:0007669"/>
    <property type="project" value="InterPro"/>
</dbReference>
<dbReference type="Pfam" id="PF01115">
    <property type="entry name" value="F_actin_cap_B"/>
    <property type="match status" value="1"/>
</dbReference>
<reference evidence="12" key="1">
    <citation type="submission" date="2018-05" db="EMBL/GenBank/DDBJ databases">
        <title>Draft genome sequence of Stemphylium lycopersici strain CIDEFI 213.</title>
        <authorList>
            <person name="Medina R."/>
            <person name="Franco M.E.E."/>
            <person name="Lucentini C.G."/>
            <person name="Saparrat M.C.N."/>
            <person name="Balatti P.A."/>
        </authorList>
    </citation>
    <scope>NUCLEOTIDE SEQUENCE [LARGE SCALE GENOMIC DNA]</scope>
    <source>
        <strain evidence="12">CIDEFI 213</strain>
    </source>
</reference>
<evidence type="ECO:0000313" key="11">
    <source>
        <dbReference type="EMBL" id="RAR15625.1"/>
    </source>
</evidence>
<dbReference type="PROSITE" id="PS00231">
    <property type="entry name" value="F_ACTIN_CAPPING_BETA"/>
    <property type="match status" value="1"/>
</dbReference>
<sequence length="815" mass="89957">MGLYAPDSRDQSPPQAPESPGLETFEGLGLGAKRYSSNPNSITPDLYRHKVRRMADPIDSALDLLRRLNPKDVKRNVDHIIQLNPSLEEDLLESVDIPLTVKKCSKTKRDFLCCDYNRDGDSWRSPWSNEFEPPIDEGVTPSDRVRKMEVKANEAFDVYRELYFEGGISSVYLWDMDDGFAGCVLLKKAVSPTPKSSGSWDSIHVFDAQDRARTSHYKLTSTVILSLGTDSEALGGLDLSGNMVRQVEADMAVEDDTSHVANIGKMVEDMELKMRNLLQEVYFGKAKDVVGDLRSIPSLSQTNKDRATQREMINSMGSHPLFRPGGLSEYNQQLRQHILPSSMDTSSEPPSGKRPRSSSPGSLSSLPNKSPGPPSDRARTPGSDAIGSTSSLPTPVFVQPMTSEMMYNRLNRASLIGKENADDTTSDELRSRHPKKAEKSKRQTASVEQEGEDALSDCGRKPTQYENVMKRIMSPAAKTLCTYSSQATPQGFAPSSRLEDGERHQEKPIALRVSVTEEAQSEAPKEKLSSVTGPLPEPSPEVATVVSHDRIYSAAHENLVITSTDRDHIISILQKLEEHQTPVAEASDAALKAAHDAGFNKGVEAGHEIEEKKRKPLIAAAEQEAFKRGMLEADELHRVNTKAQIKSGRNLGYDVGLRAVSKGTLLEQEIVRRVELEQQAWLAKANTIADERVKQSRSGGYQDGFHDGVTKGREDAEAELDELTDYRMSVARKEGYRAGLAAAATINNGEIEQAKTLLRGLVKTGKDGDVELYAQLIERAREADWLGYEGWKHDVDVGKNGEAKKVEDTSLTDKL</sequence>
<keyword evidence="5" id="KW-0963">Cytoplasm</keyword>
<keyword evidence="6" id="KW-0009">Actin-binding</keyword>
<dbReference type="GO" id="GO:0000902">
    <property type="term" value="P:cell morphogenesis"/>
    <property type="evidence" value="ECO:0007669"/>
    <property type="project" value="TreeGrafter"/>
</dbReference>
<dbReference type="InterPro" id="IPR001698">
    <property type="entry name" value="CAPZB"/>
</dbReference>
<comment type="subunit">
    <text evidence="9">Component of the F-actin capping complex, composed of a heterodimer of an alpha and a beta subunit.</text>
</comment>
<name>A0A364NE78_STELY</name>
<dbReference type="STRING" id="183478.A0A364NE78"/>
<dbReference type="InterPro" id="IPR037282">
    <property type="entry name" value="CapZ_alpha/beta"/>
</dbReference>
<dbReference type="AlphaFoldDB" id="A0A364NE78"/>
<keyword evidence="4" id="KW-0117">Actin capping</keyword>
<keyword evidence="7" id="KW-0206">Cytoskeleton</keyword>
<dbReference type="GO" id="GO:0008290">
    <property type="term" value="C:F-actin capping protein complex"/>
    <property type="evidence" value="ECO:0007669"/>
    <property type="project" value="InterPro"/>
</dbReference>
<dbReference type="FunFam" id="1.20.58.570:FF:000001">
    <property type="entry name" value="F-actin-capping protein subunit beta"/>
    <property type="match status" value="1"/>
</dbReference>
<organism evidence="11 12">
    <name type="scientific">Stemphylium lycopersici</name>
    <name type="common">Tomato gray leaf spot disease fungus</name>
    <name type="synonym">Thyrospora lycopersici</name>
    <dbReference type="NCBI Taxonomy" id="183478"/>
    <lineage>
        <taxon>Eukaryota</taxon>
        <taxon>Fungi</taxon>
        <taxon>Dikarya</taxon>
        <taxon>Ascomycota</taxon>
        <taxon>Pezizomycotina</taxon>
        <taxon>Dothideomycetes</taxon>
        <taxon>Pleosporomycetidae</taxon>
        <taxon>Pleosporales</taxon>
        <taxon>Pleosporineae</taxon>
        <taxon>Pleosporaceae</taxon>
        <taxon>Stemphylium</taxon>
    </lineage>
</organism>
<comment type="caution">
    <text evidence="11">The sequence shown here is derived from an EMBL/GenBank/DDBJ whole genome shotgun (WGS) entry which is preliminary data.</text>
</comment>
<comment type="similarity">
    <text evidence="2">Belongs to the F-actin-capping protein beta subunit family.</text>
</comment>
<dbReference type="PRINTS" id="PR00192">
    <property type="entry name" value="FACTINCAPB"/>
</dbReference>